<keyword evidence="2" id="KW-0521">NADP</keyword>
<comment type="caution">
    <text evidence="4">The sequence shown here is derived from an EMBL/GenBank/DDBJ whole genome shotgun (WGS) entry which is preliminary data.</text>
</comment>
<dbReference type="EC" id="1.1.1.133" evidence="2"/>
<comment type="function">
    <text evidence="2">Catalyzes the reduction of dTDP-6-deoxy-L-lyxo-4-hexulose to yield dTDP-L-rhamnose.</text>
</comment>
<comment type="similarity">
    <text evidence="1 2">Belongs to the dTDP-4-dehydrorhamnose reductase family.</text>
</comment>
<dbReference type="GO" id="GO:0008831">
    <property type="term" value="F:dTDP-4-dehydrorhamnose reductase activity"/>
    <property type="evidence" value="ECO:0007669"/>
    <property type="project" value="UniProtKB-EC"/>
</dbReference>
<dbReference type="GO" id="GO:0005829">
    <property type="term" value="C:cytosol"/>
    <property type="evidence" value="ECO:0007669"/>
    <property type="project" value="TreeGrafter"/>
</dbReference>
<dbReference type="SUPFAM" id="SSF51735">
    <property type="entry name" value="NAD(P)-binding Rossmann-fold domains"/>
    <property type="match status" value="1"/>
</dbReference>
<dbReference type="Gene3D" id="3.90.25.10">
    <property type="entry name" value="UDP-galactose 4-epimerase, domain 1"/>
    <property type="match status" value="1"/>
</dbReference>
<keyword evidence="5" id="KW-1185">Reference proteome</keyword>
<feature type="domain" description="RmlD-like substrate binding" evidence="3">
    <location>
        <begin position="4"/>
        <end position="294"/>
    </location>
</feature>
<dbReference type="InterPro" id="IPR005913">
    <property type="entry name" value="dTDP_dehydrorham_reduct"/>
</dbReference>
<dbReference type="NCBIfam" id="TIGR01214">
    <property type="entry name" value="rmlD"/>
    <property type="match status" value="1"/>
</dbReference>
<keyword evidence="2 4" id="KW-0560">Oxidoreductase</keyword>
<protein>
    <recommendedName>
        <fullName evidence="2">dTDP-4-dehydrorhamnose reductase</fullName>
        <ecNumber evidence="2">1.1.1.133</ecNumber>
    </recommendedName>
</protein>
<dbReference type="PANTHER" id="PTHR10491:SF4">
    <property type="entry name" value="METHIONINE ADENOSYLTRANSFERASE 2 SUBUNIT BETA"/>
    <property type="match status" value="1"/>
</dbReference>
<dbReference type="InterPro" id="IPR036291">
    <property type="entry name" value="NAD(P)-bd_dom_sf"/>
</dbReference>
<dbReference type="EMBL" id="JAVDYC010000001">
    <property type="protein sequence ID" value="MDR7326334.1"/>
    <property type="molecule type" value="Genomic_DNA"/>
</dbReference>
<evidence type="ECO:0000313" key="4">
    <source>
        <dbReference type="EMBL" id="MDR7326334.1"/>
    </source>
</evidence>
<dbReference type="PANTHER" id="PTHR10491">
    <property type="entry name" value="DTDP-4-DEHYDRORHAMNOSE REDUCTASE"/>
    <property type="match status" value="1"/>
</dbReference>
<comment type="pathway">
    <text evidence="2">Carbohydrate biosynthesis; dTDP-L-rhamnose biosynthesis.</text>
</comment>
<gene>
    <name evidence="4" type="ORF">J2S44_006584</name>
</gene>
<evidence type="ECO:0000313" key="5">
    <source>
        <dbReference type="Proteomes" id="UP001183629"/>
    </source>
</evidence>
<evidence type="ECO:0000256" key="1">
    <source>
        <dbReference type="ARBA" id="ARBA00010944"/>
    </source>
</evidence>
<dbReference type="AlphaFoldDB" id="A0AAE3ZW91"/>
<reference evidence="4 5" key="1">
    <citation type="submission" date="2023-07" db="EMBL/GenBank/DDBJ databases">
        <title>Sequencing the genomes of 1000 actinobacteria strains.</title>
        <authorList>
            <person name="Klenk H.-P."/>
        </authorList>
    </citation>
    <scope>NUCLEOTIDE SEQUENCE [LARGE SCALE GENOMIC DNA]</scope>
    <source>
        <strain evidence="4 5">DSM 44711</strain>
    </source>
</reference>
<name>A0AAE3ZW91_9ACTN</name>
<evidence type="ECO:0000256" key="2">
    <source>
        <dbReference type="RuleBase" id="RU364082"/>
    </source>
</evidence>
<dbReference type="Proteomes" id="UP001183629">
    <property type="component" value="Unassembled WGS sequence"/>
</dbReference>
<organism evidence="4 5">
    <name type="scientific">Catenuloplanes niger</name>
    <dbReference type="NCBI Taxonomy" id="587534"/>
    <lineage>
        <taxon>Bacteria</taxon>
        <taxon>Bacillati</taxon>
        <taxon>Actinomycetota</taxon>
        <taxon>Actinomycetes</taxon>
        <taxon>Micromonosporales</taxon>
        <taxon>Micromonosporaceae</taxon>
        <taxon>Catenuloplanes</taxon>
    </lineage>
</organism>
<proteinExistence type="inferred from homology"/>
<dbReference type="RefSeq" id="WP_310421830.1">
    <property type="nucleotide sequence ID" value="NZ_JAVDYC010000001.1"/>
</dbReference>
<dbReference type="InterPro" id="IPR029903">
    <property type="entry name" value="RmlD-like-bd"/>
</dbReference>
<evidence type="ECO:0000259" key="3">
    <source>
        <dbReference type="Pfam" id="PF04321"/>
    </source>
</evidence>
<dbReference type="Gene3D" id="3.40.50.720">
    <property type="entry name" value="NAD(P)-binding Rossmann-like Domain"/>
    <property type="match status" value="1"/>
</dbReference>
<accession>A0AAE3ZW91</accession>
<dbReference type="CDD" id="cd05254">
    <property type="entry name" value="dTDP_HR_like_SDR_e"/>
    <property type="match status" value="1"/>
</dbReference>
<dbReference type="Pfam" id="PF04321">
    <property type="entry name" value="RmlD_sub_bind"/>
    <property type="match status" value="1"/>
</dbReference>
<sequence length="306" mass="32339">MTRWLITGAGGMLGRDLVAALTEPTAPYGRHARRSETPVEITAATRDMLDVTDAAAVASAVSGHDIVINTAAWTDVDAAEDHEDVATDINGRAVNNIAAACTVNGAKLIQISTDYVFDGTATTPYPETHPTAPINAYGRGKSLGEQLALRTGGYVVRTAWLYGDHGPNFVETMLKLAASRPTVDVVTDQIGQPTWTAALAEQLVRLGTAALAGTAPPGIYHGTATGEASWHDLARTLYDLAGLDPDRIRPTTAENFARPAPRPAYSVLSHDAWAAAGIPLQPDWRVQLDHALSEPGFADLAKAARS</sequence>
<dbReference type="GO" id="GO:0019305">
    <property type="term" value="P:dTDP-rhamnose biosynthetic process"/>
    <property type="evidence" value="ECO:0007669"/>
    <property type="project" value="TreeGrafter"/>
</dbReference>